<keyword evidence="1 3" id="KW-0697">Rotamase</keyword>
<dbReference type="OrthoDB" id="9807797at2"/>
<dbReference type="PRINTS" id="PR00153">
    <property type="entry name" value="CSAPPISMRASE"/>
</dbReference>
<comment type="caution">
    <text evidence="5">The sequence shown here is derived from an EMBL/GenBank/DDBJ whole genome shotgun (WGS) entry which is preliminary data.</text>
</comment>
<dbReference type="InterPro" id="IPR002130">
    <property type="entry name" value="Cyclophilin-type_PPIase_dom"/>
</dbReference>
<feature type="chain" id="PRO_5031594984" description="Peptidyl-prolyl cis-trans isomerase" evidence="3">
    <location>
        <begin position="22"/>
        <end position="188"/>
    </location>
</feature>
<dbReference type="SUPFAM" id="SSF50891">
    <property type="entry name" value="Cyclophilin-like"/>
    <property type="match status" value="1"/>
</dbReference>
<reference evidence="5 6" key="1">
    <citation type="submission" date="2006-02" db="EMBL/GenBank/DDBJ databases">
        <authorList>
            <person name="Pinhassi J."/>
            <person name="Pedros-Alio C."/>
            <person name="Ferriera S."/>
            <person name="Johnson J."/>
            <person name="Kravitz S."/>
            <person name="Halpern A."/>
            <person name="Remington K."/>
            <person name="Beeson K."/>
            <person name="Tran B."/>
            <person name="Rogers Y.-H."/>
            <person name="Friedman R."/>
            <person name="Venter J.C."/>
        </authorList>
    </citation>
    <scope>NUCLEOTIDE SEQUENCE [LARGE SCALE GENOMIC DNA]</scope>
    <source>
        <strain evidence="5 6">MED92</strain>
    </source>
</reference>
<feature type="domain" description="PPIase cyclophilin-type" evidence="4">
    <location>
        <begin position="34"/>
        <end position="184"/>
    </location>
</feature>
<evidence type="ECO:0000256" key="3">
    <source>
        <dbReference type="RuleBase" id="RU363019"/>
    </source>
</evidence>
<evidence type="ECO:0000256" key="2">
    <source>
        <dbReference type="ARBA" id="ARBA00023235"/>
    </source>
</evidence>
<dbReference type="Pfam" id="PF00160">
    <property type="entry name" value="Pro_isomerase"/>
    <property type="match status" value="1"/>
</dbReference>
<dbReference type="EC" id="5.2.1.8" evidence="3"/>
<dbReference type="GO" id="GO:0003755">
    <property type="term" value="F:peptidyl-prolyl cis-trans isomerase activity"/>
    <property type="evidence" value="ECO:0007669"/>
    <property type="project" value="UniProtKB-UniRule"/>
</dbReference>
<feature type="signal peptide" evidence="3">
    <location>
        <begin position="1"/>
        <end position="21"/>
    </location>
</feature>
<sequence>MLKSLTSLALCLALFAGNAFAESNPKVLMKTNKGDITLELFPEQAPETVKNFLEYVDSDFYDGTIFHRTIAAFMIQGGGFTEDMNQKDVHDPIKNESGNGLSNKQGTIAMARTNYPHSATSQFFINAVNNRNLDARGNRFGYAVFGQVTDGMDLVIQISRTPTGSKAGHRDVPKSPIIIESIERIEAE</sequence>
<protein>
    <recommendedName>
        <fullName evidence="3">Peptidyl-prolyl cis-trans isomerase</fullName>
        <shortName evidence="3">PPIase</shortName>
        <ecNumber evidence="3">5.2.1.8</ecNumber>
    </recommendedName>
</protein>
<comment type="function">
    <text evidence="3">PPIases accelerate the folding of proteins. It catalyzes the cis-trans isomerization of proline imidic peptide bonds in oligopeptides.</text>
</comment>
<organism evidence="5 6">
    <name type="scientific">Neptuniibacter caesariensis</name>
    <dbReference type="NCBI Taxonomy" id="207954"/>
    <lineage>
        <taxon>Bacteria</taxon>
        <taxon>Pseudomonadati</taxon>
        <taxon>Pseudomonadota</taxon>
        <taxon>Gammaproteobacteria</taxon>
        <taxon>Oceanospirillales</taxon>
        <taxon>Oceanospirillaceae</taxon>
        <taxon>Neptuniibacter</taxon>
    </lineage>
</organism>
<dbReference type="Proteomes" id="UP000002171">
    <property type="component" value="Unassembled WGS sequence"/>
</dbReference>
<evidence type="ECO:0000313" key="5">
    <source>
        <dbReference type="EMBL" id="EAR61838.1"/>
    </source>
</evidence>
<comment type="catalytic activity">
    <reaction evidence="3">
        <text>[protein]-peptidylproline (omega=180) = [protein]-peptidylproline (omega=0)</text>
        <dbReference type="Rhea" id="RHEA:16237"/>
        <dbReference type="Rhea" id="RHEA-COMP:10747"/>
        <dbReference type="Rhea" id="RHEA-COMP:10748"/>
        <dbReference type="ChEBI" id="CHEBI:83833"/>
        <dbReference type="ChEBI" id="CHEBI:83834"/>
        <dbReference type="EC" id="5.2.1.8"/>
    </reaction>
</comment>
<dbReference type="PANTHER" id="PTHR43246">
    <property type="entry name" value="PEPTIDYL-PROLYL CIS-TRANS ISOMERASE CYP38, CHLOROPLASTIC"/>
    <property type="match status" value="1"/>
</dbReference>
<dbReference type="PROSITE" id="PS50072">
    <property type="entry name" value="CSA_PPIASE_2"/>
    <property type="match status" value="1"/>
</dbReference>
<dbReference type="RefSeq" id="WP_007022573.1">
    <property type="nucleotide sequence ID" value="NZ_CH724127.1"/>
</dbReference>
<name>A0A7U8C5G5_NEPCE</name>
<dbReference type="CDD" id="cd01920">
    <property type="entry name" value="cyclophilin_EcCYP_like"/>
    <property type="match status" value="1"/>
</dbReference>
<comment type="similarity">
    <text evidence="3">Belongs to the cyclophilin-type PPIase family.</text>
</comment>
<dbReference type="InterPro" id="IPR029000">
    <property type="entry name" value="Cyclophilin-like_dom_sf"/>
</dbReference>
<evidence type="ECO:0000313" key="6">
    <source>
        <dbReference type="Proteomes" id="UP000002171"/>
    </source>
</evidence>
<evidence type="ECO:0000259" key="4">
    <source>
        <dbReference type="PROSITE" id="PS50072"/>
    </source>
</evidence>
<keyword evidence="2 3" id="KW-0413">Isomerase</keyword>
<keyword evidence="3" id="KW-0732">Signal</keyword>
<dbReference type="AlphaFoldDB" id="A0A7U8C5G5"/>
<gene>
    <name evidence="5" type="ORF">MED92_02783</name>
</gene>
<dbReference type="EMBL" id="AAOW01000005">
    <property type="protein sequence ID" value="EAR61838.1"/>
    <property type="molecule type" value="Genomic_DNA"/>
</dbReference>
<evidence type="ECO:0000256" key="1">
    <source>
        <dbReference type="ARBA" id="ARBA00023110"/>
    </source>
</evidence>
<keyword evidence="6" id="KW-1185">Reference proteome</keyword>
<dbReference type="Gene3D" id="2.40.100.10">
    <property type="entry name" value="Cyclophilin-like"/>
    <property type="match status" value="1"/>
</dbReference>
<dbReference type="InterPro" id="IPR044665">
    <property type="entry name" value="E_coli_cyclophilin_A-like"/>
</dbReference>
<accession>A0A7U8C5G5</accession>
<proteinExistence type="inferred from homology"/>